<evidence type="ECO:0000313" key="1">
    <source>
        <dbReference type="EMBL" id="MBX54876.1"/>
    </source>
</evidence>
<accession>A0A2P2PJH7</accession>
<name>A0A2P2PJH7_RHIMU</name>
<proteinExistence type="predicted"/>
<protein>
    <submittedName>
        <fullName evidence="1">Uncharacterized protein</fullName>
    </submittedName>
</protein>
<sequence>MVLSISSINRTCWFVYANRSPRPFPCKIFSVNKLLVKIIN</sequence>
<dbReference type="AlphaFoldDB" id="A0A2P2PJH7"/>
<dbReference type="EMBL" id="GGEC01074392">
    <property type="protein sequence ID" value="MBX54876.1"/>
    <property type="molecule type" value="Transcribed_RNA"/>
</dbReference>
<reference evidence="1" key="1">
    <citation type="submission" date="2018-02" db="EMBL/GenBank/DDBJ databases">
        <title>Rhizophora mucronata_Transcriptome.</title>
        <authorList>
            <person name="Meera S.P."/>
            <person name="Sreeshan A."/>
            <person name="Augustine A."/>
        </authorList>
    </citation>
    <scope>NUCLEOTIDE SEQUENCE</scope>
    <source>
        <tissue evidence="1">Leaf</tissue>
    </source>
</reference>
<organism evidence="1">
    <name type="scientific">Rhizophora mucronata</name>
    <name type="common">Asiatic mangrove</name>
    <dbReference type="NCBI Taxonomy" id="61149"/>
    <lineage>
        <taxon>Eukaryota</taxon>
        <taxon>Viridiplantae</taxon>
        <taxon>Streptophyta</taxon>
        <taxon>Embryophyta</taxon>
        <taxon>Tracheophyta</taxon>
        <taxon>Spermatophyta</taxon>
        <taxon>Magnoliopsida</taxon>
        <taxon>eudicotyledons</taxon>
        <taxon>Gunneridae</taxon>
        <taxon>Pentapetalae</taxon>
        <taxon>rosids</taxon>
        <taxon>fabids</taxon>
        <taxon>Malpighiales</taxon>
        <taxon>Rhizophoraceae</taxon>
        <taxon>Rhizophora</taxon>
    </lineage>
</organism>